<dbReference type="Proteomes" id="UP000316598">
    <property type="component" value="Unassembled WGS sequence"/>
</dbReference>
<protein>
    <recommendedName>
        <fullName evidence="4">Transporter</fullName>
    </recommendedName>
</protein>
<sequence precursor="true">MKLRMPIRLAALIVLALNVASQADDHMRSRADKHAPAALMGDHIHDPGEWMVEYKYMNMYMDGNRAGSHRLSDAESVAFGASSDPVTNRGASPTAMTHEMHMLHLMRGITEDITLYTMIMMPSITMDHIRGPMNPAGPGTSFTTHNSGFGDLTIGALLRLYTDVDDDVIFNLGASLPTGDIFRTTSEPTGGAVEQPLPYPMRLGSGTFNARPGITWKHYYQFGSFGTQFQTNLPVGRNYRDYSIGDEFRLNAWYSHLITHNLSTSVRLENLWLTNYDGEDPQSTDALISTNVESFRGGYSLNLGLGIAALVSGHLLNVEFVPTLYQDLDGIQLETDWSIAASWSKSF</sequence>
<accession>A0A5C5WBJ2</accession>
<evidence type="ECO:0008006" key="4">
    <source>
        <dbReference type="Google" id="ProtNLM"/>
    </source>
</evidence>
<organism evidence="2 3">
    <name type="scientific">Rubripirellula amarantea</name>
    <dbReference type="NCBI Taxonomy" id="2527999"/>
    <lineage>
        <taxon>Bacteria</taxon>
        <taxon>Pseudomonadati</taxon>
        <taxon>Planctomycetota</taxon>
        <taxon>Planctomycetia</taxon>
        <taxon>Pirellulales</taxon>
        <taxon>Pirellulaceae</taxon>
        <taxon>Rubripirellula</taxon>
    </lineage>
</organism>
<keyword evidence="3" id="KW-1185">Reference proteome</keyword>
<dbReference type="InterPro" id="IPR025737">
    <property type="entry name" value="FApF"/>
</dbReference>
<dbReference type="Pfam" id="PF13557">
    <property type="entry name" value="Phenol_MetA_deg"/>
    <property type="match status" value="1"/>
</dbReference>
<dbReference type="AlphaFoldDB" id="A0A5C5WBJ2"/>
<feature type="chain" id="PRO_5023083172" description="Transporter" evidence="1">
    <location>
        <begin position="24"/>
        <end position="347"/>
    </location>
</feature>
<gene>
    <name evidence="2" type="ORF">Pla22_50200</name>
</gene>
<dbReference type="EMBL" id="SJPI01000004">
    <property type="protein sequence ID" value="TWT48020.1"/>
    <property type="molecule type" value="Genomic_DNA"/>
</dbReference>
<name>A0A5C5WBJ2_9BACT</name>
<feature type="signal peptide" evidence="1">
    <location>
        <begin position="1"/>
        <end position="23"/>
    </location>
</feature>
<evidence type="ECO:0000256" key="1">
    <source>
        <dbReference type="SAM" id="SignalP"/>
    </source>
</evidence>
<keyword evidence="1" id="KW-0732">Signal</keyword>
<evidence type="ECO:0000313" key="2">
    <source>
        <dbReference type="EMBL" id="TWT48020.1"/>
    </source>
</evidence>
<reference evidence="2 3" key="1">
    <citation type="submission" date="2019-02" db="EMBL/GenBank/DDBJ databases">
        <title>Deep-cultivation of Planctomycetes and their phenomic and genomic characterization uncovers novel biology.</title>
        <authorList>
            <person name="Wiegand S."/>
            <person name="Jogler M."/>
            <person name="Boedeker C."/>
            <person name="Pinto D."/>
            <person name="Vollmers J."/>
            <person name="Rivas-Marin E."/>
            <person name="Kohn T."/>
            <person name="Peeters S.H."/>
            <person name="Heuer A."/>
            <person name="Rast P."/>
            <person name="Oberbeckmann S."/>
            <person name="Bunk B."/>
            <person name="Jeske O."/>
            <person name="Meyerdierks A."/>
            <person name="Storesund J.E."/>
            <person name="Kallscheuer N."/>
            <person name="Luecker S."/>
            <person name="Lage O.M."/>
            <person name="Pohl T."/>
            <person name="Merkel B.J."/>
            <person name="Hornburger P."/>
            <person name="Mueller R.-W."/>
            <person name="Bruemmer F."/>
            <person name="Labrenz M."/>
            <person name="Spormann A.M."/>
            <person name="Op Den Camp H."/>
            <person name="Overmann J."/>
            <person name="Amann R."/>
            <person name="Jetten M.S.M."/>
            <person name="Mascher T."/>
            <person name="Medema M.H."/>
            <person name="Devos D.P."/>
            <person name="Kaster A.-K."/>
            <person name="Ovreas L."/>
            <person name="Rohde M."/>
            <person name="Galperin M.Y."/>
            <person name="Jogler C."/>
        </authorList>
    </citation>
    <scope>NUCLEOTIDE SEQUENCE [LARGE SCALE GENOMIC DNA]</scope>
    <source>
        <strain evidence="2 3">Pla22</strain>
    </source>
</reference>
<evidence type="ECO:0000313" key="3">
    <source>
        <dbReference type="Proteomes" id="UP000316598"/>
    </source>
</evidence>
<proteinExistence type="predicted"/>
<comment type="caution">
    <text evidence="2">The sequence shown here is derived from an EMBL/GenBank/DDBJ whole genome shotgun (WGS) entry which is preliminary data.</text>
</comment>